<dbReference type="Gene3D" id="3.90.550.10">
    <property type="entry name" value="Spore Coat Polysaccharide Biosynthesis Protein SpsA, Chain A"/>
    <property type="match status" value="1"/>
</dbReference>
<dbReference type="InterPro" id="IPR027791">
    <property type="entry name" value="Galactosyl_T_C"/>
</dbReference>
<dbReference type="RefSeq" id="WP_083989509.1">
    <property type="nucleotide sequence ID" value="NZ_CP016545.1"/>
</dbReference>
<dbReference type="CDD" id="cd00761">
    <property type="entry name" value="Glyco_tranf_GTA_type"/>
    <property type="match status" value="1"/>
</dbReference>
<dbReference type="PANTHER" id="PTHR43179">
    <property type="entry name" value="RHAMNOSYLTRANSFERASE WBBL"/>
    <property type="match status" value="1"/>
</dbReference>
<dbReference type="Pfam" id="PF00535">
    <property type="entry name" value="Glycos_transf_2"/>
    <property type="match status" value="1"/>
</dbReference>
<comment type="similarity">
    <text evidence="1">Belongs to the glycosyltransferase 2 family.</text>
</comment>
<dbReference type="SUPFAM" id="SSF53448">
    <property type="entry name" value="Nucleotide-diphospho-sugar transferases"/>
    <property type="match status" value="1"/>
</dbReference>
<dbReference type="InterPro" id="IPR029044">
    <property type="entry name" value="Nucleotide-diphossugar_trans"/>
</dbReference>
<reference evidence="6 7" key="1">
    <citation type="submission" date="2016-07" db="EMBL/GenBank/DDBJ databases">
        <title>Complete genome sequence of Altererythrobacter namhicola JCM 16345T, containing esterase-encoding genes.</title>
        <authorList>
            <person name="Cheng H."/>
            <person name="Wu Y.-H."/>
            <person name="Jian S.-L."/>
            <person name="Huo Y.-Y."/>
            <person name="Wang C.-S."/>
            <person name="Xu X.-W."/>
        </authorList>
    </citation>
    <scope>NUCLEOTIDE SEQUENCE [LARGE SCALE GENOMIC DNA]</scope>
    <source>
        <strain evidence="6 7">JCM 16345</strain>
    </source>
</reference>
<evidence type="ECO:0000256" key="2">
    <source>
        <dbReference type="ARBA" id="ARBA00022676"/>
    </source>
</evidence>
<evidence type="ECO:0008006" key="8">
    <source>
        <dbReference type="Google" id="ProtNLM"/>
    </source>
</evidence>
<dbReference type="Proteomes" id="UP000092698">
    <property type="component" value="Chromosome"/>
</dbReference>
<dbReference type="KEGG" id="anh:A6F65_02403"/>
<evidence type="ECO:0000313" key="7">
    <source>
        <dbReference type="Proteomes" id="UP000092698"/>
    </source>
</evidence>
<keyword evidence="2" id="KW-0328">Glycosyltransferase</keyword>
<name>A0A1C7DB60_9SPHN</name>
<dbReference type="GO" id="GO:0016757">
    <property type="term" value="F:glycosyltransferase activity"/>
    <property type="evidence" value="ECO:0007669"/>
    <property type="project" value="UniProtKB-KW"/>
</dbReference>
<feature type="domain" description="Glycosyltransferase 2-like" evidence="4">
    <location>
        <begin position="69"/>
        <end position="131"/>
    </location>
</feature>
<keyword evidence="7" id="KW-1185">Reference proteome</keyword>
<evidence type="ECO:0000259" key="5">
    <source>
        <dbReference type="Pfam" id="PF02709"/>
    </source>
</evidence>
<dbReference type="STRING" id="645517.A6F65_02403"/>
<dbReference type="AlphaFoldDB" id="A0A1C7DB60"/>
<dbReference type="InterPro" id="IPR001173">
    <property type="entry name" value="Glyco_trans_2-like"/>
</dbReference>
<organism evidence="6 7">
    <name type="scientific">Paraurantiacibacter namhicola</name>
    <dbReference type="NCBI Taxonomy" id="645517"/>
    <lineage>
        <taxon>Bacteria</taxon>
        <taxon>Pseudomonadati</taxon>
        <taxon>Pseudomonadota</taxon>
        <taxon>Alphaproteobacteria</taxon>
        <taxon>Sphingomonadales</taxon>
        <taxon>Erythrobacteraceae</taxon>
        <taxon>Paraurantiacibacter</taxon>
    </lineage>
</organism>
<keyword evidence="3" id="KW-0808">Transferase</keyword>
<proteinExistence type="inferred from homology"/>
<evidence type="ECO:0000256" key="3">
    <source>
        <dbReference type="ARBA" id="ARBA00022679"/>
    </source>
</evidence>
<evidence type="ECO:0000256" key="1">
    <source>
        <dbReference type="ARBA" id="ARBA00006739"/>
    </source>
</evidence>
<dbReference type="EMBL" id="CP016545">
    <property type="protein sequence ID" value="ANU08684.1"/>
    <property type="molecule type" value="Genomic_DNA"/>
</dbReference>
<evidence type="ECO:0000313" key="6">
    <source>
        <dbReference type="EMBL" id="ANU08684.1"/>
    </source>
</evidence>
<gene>
    <name evidence="6" type="ORF">A6F65_02403</name>
</gene>
<sequence>MTAFNSVSVLTLIRGRQAHFDHLIAGLRAQVSQPDELVVAYMQPDPPDYPDDLTFSVRCVRVDGDPLPLAKARNSAAKAAEGDVLAFLDVDCIADTQFVRRAREACAADARQVFLPEVRYLPAQQGSWMTDAEVPDYEKLKAHGERHPAKPNLEDCSIAPIDDFGELWGLSFILSRGTWKDAGGMDEAYIGYGAEETDFAERLRASGAQLYWLGGTICFHQHHTVCKPPLQHFDTIVRNARTFHDRWGRWCMDYWLDDFARRGLVRRSGDELQVLRRPSRSEVEASEQPPHVRFS</sequence>
<accession>A0A1C7DB60</accession>
<protein>
    <recommendedName>
        <fullName evidence="8">Sugar transferase</fullName>
    </recommendedName>
</protein>
<dbReference type="Pfam" id="PF02709">
    <property type="entry name" value="Glyco_transf_7C"/>
    <property type="match status" value="1"/>
</dbReference>
<evidence type="ECO:0000259" key="4">
    <source>
        <dbReference type="Pfam" id="PF00535"/>
    </source>
</evidence>
<feature type="domain" description="Galactosyltransferase C-terminal" evidence="5">
    <location>
        <begin position="166"/>
        <end position="215"/>
    </location>
</feature>
<dbReference type="OrthoDB" id="6653642at2"/>
<dbReference type="PANTHER" id="PTHR43179:SF12">
    <property type="entry name" value="GALACTOFURANOSYLTRANSFERASE GLFT2"/>
    <property type="match status" value="1"/>
</dbReference>